<dbReference type="AlphaFoldDB" id="A5CZQ2"/>
<evidence type="ECO:0000256" key="1">
    <source>
        <dbReference type="ARBA" id="ARBA00022737"/>
    </source>
</evidence>
<dbReference type="PROSITE" id="PS51272">
    <property type="entry name" value="SLH"/>
    <property type="match status" value="3"/>
</dbReference>
<evidence type="ECO:0000313" key="4">
    <source>
        <dbReference type="Proteomes" id="UP000006556"/>
    </source>
</evidence>
<evidence type="ECO:0000259" key="2">
    <source>
        <dbReference type="PROSITE" id="PS51272"/>
    </source>
</evidence>
<dbReference type="InterPro" id="IPR051465">
    <property type="entry name" value="Cell_Envelope_Struct_Comp"/>
</dbReference>
<keyword evidence="1" id="KW-0677">Repeat</keyword>
<keyword evidence="4" id="KW-1185">Reference proteome</keyword>
<reference evidence="4" key="1">
    <citation type="journal article" date="2008" name="Genome Res.">
        <title>The genome of Pelotomaculum thermopropionicum reveals niche-associated evolution in anaerobic microbiota.</title>
        <authorList>
            <person name="Kosaka T."/>
            <person name="Kato S."/>
            <person name="Shimoyama T."/>
            <person name="Ishii S."/>
            <person name="Abe T."/>
            <person name="Watanabe K."/>
        </authorList>
    </citation>
    <scope>NUCLEOTIDE SEQUENCE [LARGE SCALE GENOMIC DNA]</scope>
    <source>
        <strain evidence="4">DSM 13744 / JCM 10971 / SI</strain>
    </source>
</reference>
<dbReference type="STRING" id="370438.PTH_2362"/>
<accession>A5CZQ2</accession>
<gene>
    <name evidence="3" type="ordered locus">PTH_2362</name>
</gene>
<feature type="domain" description="SLH" evidence="2">
    <location>
        <begin position="1"/>
        <end position="35"/>
    </location>
</feature>
<evidence type="ECO:0000313" key="3">
    <source>
        <dbReference type="EMBL" id="BAF60543.1"/>
    </source>
</evidence>
<feature type="domain" description="SLH" evidence="2">
    <location>
        <begin position="36"/>
        <end position="99"/>
    </location>
</feature>
<dbReference type="eggNOG" id="COG2041">
    <property type="taxonomic scope" value="Bacteria"/>
</dbReference>
<proteinExistence type="predicted"/>
<protein>
    <recommendedName>
        <fullName evidence="2">SLH domain-containing protein</fullName>
    </recommendedName>
</protein>
<dbReference type="InterPro" id="IPR001119">
    <property type="entry name" value="SLH_dom"/>
</dbReference>
<name>A5CZQ2_PELTS</name>
<dbReference type="Pfam" id="PF00395">
    <property type="entry name" value="SLH"/>
    <property type="match status" value="3"/>
</dbReference>
<organism evidence="3 4">
    <name type="scientific">Pelotomaculum thermopropionicum (strain DSM 13744 / JCM 10971 / SI)</name>
    <dbReference type="NCBI Taxonomy" id="370438"/>
    <lineage>
        <taxon>Bacteria</taxon>
        <taxon>Bacillati</taxon>
        <taxon>Bacillota</taxon>
        <taxon>Clostridia</taxon>
        <taxon>Eubacteriales</taxon>
        <taxon>Desulfotomaculaceae</taxon>
        <taxon>Pelotomaculum</taxon>
    </lineage>
</organism>
<sequence>MKIWPGQTRQAFRPDQNITRAEFVSVLVKAFQLKPAKGKVFADTAGHWAGEAISTAANYGIVAGYGDGRFGPDEPVTREQMAAMTVKAAKLNPVSGELAFTDSSDISPWANDSVVTAVKNGIISGYPDNTLRPGARATRAEAAAVAVSALGAKGARHQ</sequence>
<dbReference type="PANTHER" id="PTHR43308:SF5">
    <property type="entry name" value="S-LAYER PROTEIN _ PEPTIDOGLYCAN ENDO-BETA-N-ACETYLGLUCOSAMINIDASE"/>
    <property type="match status" value="1"/>
</dbReference>
<dbReference type="HOGENOM" id="CLU_115361_2_0_9"/>
<dbReference type="EMBL" id="AP009389">
    <property type="protein sequence ID" value="BAF60543.1"/>
    <property type="molecule type" value="Genomic_DNA"/>
</dbReference>
<dbReference type="Proteomes" id="UP000006556">
    <property type="component" value="Chromosome"/>
</dbReference>
<feature type="domain" description="SLH" evidence="2">
    <location>
        <begin position="100"/>
        <end position="158"/>
    </location>
</feature>
<dbReference type="PANTHER" id="PTHR43308">
    <property type="entry name" value="OUTER MEMBRANE PROTEIN ALPHA-RELATED"/>
    <property type="match status" value="1"/>
</dbReference>
<dbReference type="KEGG" id="pth:PTH_2362"/>